<sequence length="104" mass="11809">MIVDQEFMMHIPSTEPERKLTYAVHVQKSPPISKGRRSYKDLVLPPLSRPSWVLIPPIITANKVACVAKEKLGPLLFKFPAISRYQHMLYDCGGVDLLGRIHDI</sequence>
<evidence type="ECO:0000313" key="1">
    <source>
        <dbReference type="EMBL" id="KAF3274406.1"/>
    </source>
</evidence>
<name>A0A7C8VAN5_ORBOL</name>
<dbReference type="Proteomes" id="UP000474640">
    <property type="component" value="Unassembled WGS sequence"/>
</dbReference>
<dbReference type="EMBL" id="JAABOJ010000044">
    <property type="protein sequence ID" value="KAF3274406.1"/>
    <property type="molecule type" value="Genomic_DNA"/>
</dbReference>
<gene>
    <name evidence="1" type="ORF">TWF970_007921</name>
</gene>
<comment type="caution">
    <text evidence="1">The sequence shown here is derived from an EMBL/GenBank/DDBJ whole genome shotgun (WGS) entry which is preliminary data.</text>
</comment>
<evidence type="ECO:0000313" key="2">
    <source>
        <dbReference type="Proteomes" id="UP000474640"/>
    </source>
</evidence>
<proteinExistence type="predicted"/>
<accession>A0A7C8VAN5</accession>
<dbReference type="AlphaFoldDB" id="A0A7C8VAN5"/>
<organism evidence="1 2">
    <name type="scientific">Orbilia oligospora</name>
    <name type="common">Nematode-trapping fungus</name>
    <name type="synonym">Arthrobotrys oligospora</name>
    <dbReference type="NCBI Taxonomy" id="2813651"/>
    <lineage>
        <taxon>Eukaryota</taxon>
        <taxon>Fungi</taxon>
        <taxon>Dikarya</taxon>
        <taxon>Ascomycota</taxon>
        <taxon>Pezizomycotina</taxon>
        <taxon>Orbiliomycetes</taxon>
        <taxon>Orbiliales</taxon>
        <taxon>Orbiliaceae</taxon>
        <taxon>Orbilia</taxon>
    </lineage>
</organism>
<protein>
    <submittedName>
        <fullName evidence="1">Uncharacterized protein</fullName>
    </submittedName>
</protein>
<reference evidence="1 2" key="1">
    <citation type="submission" date="2020-01" db="EMBL/GenBank/DDBJ databases">
        <authorList>
            <person name="Palmer J.M."/>
        </authorList>
    </citation>
    <scope>NUCLEOTIDE SEQUENCE [LARGE SCALE GENOMIC DNA]</scope>
    <source>
        <strain evidence="1 2">TWF970</strain>
    </source>
</reference>